<evidence type="ECO:0000256" key="9">
    <source>
        <dbReference type="ARBA" id="ARBA00093471"/>
    </source>
</evidence>
<dbReference type="PANTHER" id="PTHR43011">
    <property type="entry name" value="IRON-SULFUR CLUSTER ASSEMBLY 2 HOMOLOG, MITOCHONDRIAL"/>
    <property type="match status" value="1"/>
</dbReference>
<dbReference type="OMA" id="PWALREM"/>
<feature type="domain" description="Core" evidence="11">
    <location>
        <begin position="59"/>
        <end position="160"/>
    </location>
</feature>
<evidence type="ECO:0000256" key="10">
    <source>
        <dbReference type="SAM" id="MobiDB-lite"/>
    </source>
</evidence>
<dbReference type="STRING" id="6832.A0A553NCN0"/>
<dbReference type="PANTHER" id="PTHR43011:SF1">
    <property type="entry name" value="IRON-SULFUR CLUSTER ASSEMBLY 2 HOMOLOG, MITOCHONDRIAL"/>
    <property type="match status" value="1"/>
</dbReference>
<evidence type="ECO:0000256" key="7">
    <source>
        <dbReference type="ARBA" id="ARBA00073313"/>
    </source>
</evidence>
<evidence type="ECO:0000259" key="11">
    <source>
        <dbReference type="Pfam" id="PF01521"/>
    </source>
</evidence>
<dbReference type="EMBL" id="VCGU01000458">
    <property type="protein sequence ID" value="TRY63175.1"/>
    <property type="molecule type" value="Genomic_DNA"/>
</dbReference>
<comment type="caution">
    <text evidence="12">The sequence shown here is derived from an EMBL/GenBank/DDBJ whole genome shotgun (WGS) entry which is preliminary data.</text>
</comment>
<name>A0A553NCN0_TIGCA</name>
<dbReference type="Proteomes" id="UP000318571">
    <property type="component" value="Chromosome 10"/>
</dbReference>
<dbReference type="Gene3D" id="2.60.300.12">
    <property type="entry name" value="HesB-like domain"/>
    <property type="match status" value="1"/>
</dbReference>
<reference evidence="12 13" key="1">
    <citation type="journal article" date="2018" name="Nat. Ecol. Evol.">
        <title>Genomic signatures of mitonuclear coevolution across populations of Tigriopus californicus.</title>
        <authorList>
            <person name="Barreto F.S."/>
            <person name="Watson E.T."/>
            <person name="Lima T.G."/>
            <person name="Willett C.S."/>
            <person name="Edmands S."/>
            <person name="Li W."/>
            <person name="Burton R.S."/>
        </authorList>
    </citation>
    <scope>NUCLEOTIDE SEQUENCE [LARGE SCALE GENOMIC DNA]</scope>
    <source>
        <strain evidence="12 13">San Diego</strain>
    </source>
</reference>
<comment type="similarity">
    <text evidence="2">Belongs to the HesB/IscA family.</text>
</comment>
<keyword evidence="4" id="KW-0408">Iron</keyword>
<keyword evidence="5" id="KW-0496">Mitochondrion</keyword>
<gene>
    <name evidence="12" type="ORF">TCAL_00485</name>
</gene>
<evidence type="ECO:0000313" key="12">
    <source>
        <dbReference type="EMBL" id="TRY63175.1"/>
    </source>
</evidence>
<dbReference type="InterPro" id="IPR000361">
    <property type="entry name" value="ATAP_core_dom"/>
</dbReference>
<dbReference type="Pfam" id="PF01521">
    <property type="entry name" value="Fe-S_biosyn"/>
    <property type="match status" value="1"/>
</dbReference>
<evidence type="ECO:0000256" key="3">
    <source>
        <dbReference type="ARBA" id="ARBA00022723"/>
    </source>
</evidence>
<accession>A0A553NCN0</accession>
<protein>
    <recommendedName>
        <fullName evidence="7">Iron-sulfur cluster assembly 2 homolog, mitochondrial</fullName>
    </recommendedName>
    <alternativeName>
        <fullName evidence="8">HESB-like domain-containing protein 1</fullName>
    </alternativeName>
</protein>
<evidence type="ECO:0000256" key="4">
    <source>
        <dbReference type="ARBA" id="ARBA00023004"/>
    </source>
</evidence>
<keyword evidence="13" id="KW-1185">Reference proteome</keyword>
<sequence length="168" mass="18339">MLNLSRVLLSRGRAVAIPLPQAAGLTWFQPPLAPTSTDLGIRFRPASSASPQASAPPSLRLSDSCVQRLQQLRQNEPETMLRIIVEGGGCSGFQYRFDLSDHPEVTEEDRVIERDGAAVVIDETSLEFLQGSTIDFHRELIRAGFRIIDNPKAEGGCSCGVSFSVKLD</sequence>
<keyword evidence="3" id="KW-0479">Metal-binding</keyword>
<dbReference type="OrthoDB" id="1938621at2759"/>
<dbReference type="NCBIfam" id="TIGR00049">
    <property type="entry name" value="iron-sulfur cluster assembly accessory protein"/>
    <property type="match status" value="1"/>
</dbReference>
<dbReference type="FunFam" id="2.60.300.12:FF:000006">
    <property type="entry name" value="Iron-sulfur cluster assembly 2 mitochondrial"/>
    <property type="match status" value="1"/>
</dbReference>
<feature type="region of interest" description="Disordered" evidence="10">
    <location>
        <begin position="39"/>
        <end position="59"/>
    </location>
</feature>
<dbReference type="GO" id="GO:0051537">
    <property type="term" value="F:2 iron, 2 sulfur cluster binding"/>
    <property type="evidence" value="ECO:0007669"/>
    <property type="project" value="TreeGrafter"/>
</dbReference>
<evidence type="ECO:0000256" key="1">
    <source>
        <dbReference type="ARBA" id="ARBA00004173"/>
    </source>
</evidence>
<dbReference type="GO" id="GO:0016226">
    <property type="term" value="P:iron-sulfur cluster assembly"/>
    <property type="evidence" value="ECO:0007669"/>
    <property type="project" value="InterPro"/>
</dbReference>
<proteinExistence type="inferred from homology"/>
<comment type="subcellular location">
    <subcellularLocation>
        <location evidence="1">Mitochondrion</location>
    </subcellularLocation>
</comment>
<comment type="function">
    <text evidence="6">Involved in the maturation of mitochondrial 4Fe-4S proteins functioning late in the iron-sulfur cluster assembly pathway. May be involved in the binding of an intermediate of Fe/S cluster assembly.</text>
</comment>
<comment type="subunit">
    <text evidence="9">Heterotetramer; forms a dimer of dimers with IBA57. Interacts with [2Fe-2S]-ISCA2 forming the heterodimer [2Fe- 2S]-ISCA2-IBA57 complex; [2Fe-2S] cluster binding is absolutely required to promote the complex formation.</text>
</comment>
<dbReference type="GO" id="GO:0005506">
    <property type="term" value="F:iron ion binding"/>
    <property type="evidence" value="ECO:0007669"/>
    <property type="project" value="TreeGrafter"/>
</dbReference>
<dbReference type="SUPFAM" id="SSF89360">
    <property type="entry name" value="HesB-like domain"/>
    <property type="match status" value="1"/>
</dbReference>
<dbReference type="GO" id="GO:0051539">
    <property type="term" value="F:4 iron, 4 sulfur cluster binding"/>
    <property type="evidence" value="ECO:0007669"/>
    <property type="project" value="TreeGrafter"/>
</dbReference>
<evidence type="ECO:0000256" key="6">
    <source>
        <dbReference type="ARBA" id="ARBA00057540"/>
    </source>
</evidence>
<dbReference type="GO" id="GO:0120510">
    <property type="term" value="C:mitochondrial [4Fe-4S] assembly complex"/>
    <property type="evidence" value="ECO:0007669"/>
    <property type="project" value="UniProtKB-ARBA"/>
</dbReference>
<evidence type="ECO:0000256" key="5">
    <source>
        <dbReference type="ARBA" id="ARBA00023128"/>
    </source>
</evidence>
<dbReference type="InterPro" id="IPR035903">
    <property type="entry name" value="HesB-like_dom_sf"/>
</dbReference>
<organism evidence="12 13">
    <name type="scientific">Tigriopus californicus</name>
    <name type="common">Marine copepod</name>
    <dbReference type="NCBI Taxonomy" id="6832"/>
    <lineage>
        <taxon>Eukaryota</taxon>
        <taxon>Metazoa</taxon>
        <taxon>Ecdysozoa</taxon>
        <taxon>Arthropoda</taxon>
        <taxon>Crustacea</taxon>
        <taxon>Multicrustacea</taxon>
        <taxon>Hexanauplia</taxon>
        <taxon>Copepoda</taxon>
        <taxon>Harpacticoida</taxon>
        <taxon>Harpacticidae</taxon>
        <taxon>Tigriopus</taxon>
    </lineage>
</organism>
<evidence type="ECO:0000313" key="13">
    <source>
        <dbReference type="Proteomes" id="UP000318571"/>
    </source>
</evidence>
<evidence type="ECO:0000256" key="2">
    <source>
        <dbReference type="ARBA" id="ARBA00006718"/>
    </source>
</evidence>
<dbReference type="AlphaFoldDB" id="A0A553NCN0"/>
<feature type="compositionally biased region" description="Low complexity" evidence="10">
    <location>
        <begin position="45"/>
        <end position="58"/>
    </location>
</feature>
<dbReference type="InterPro" id="IPR016092">
    <property type="entry name" value="ATAP"/>
</dbReference>
<evidence type="ECO:0000256" key="8">
    <source>
        <dbReference type="ARBA" id="ARBA00077082"/>
    </source>
</evidence>